<dbReference type="GO" id="GO:0097367">
    <property type="term" value="F:carbohydrate derivative binding"/>
    <property type="evidence" value="ECO:0007669"/>
    <property type="project" value="InterPro"/>
</dbReference>
<name>A0A380HLE7_STASA</name>
<dbReference type="GeneID" id="71770548"/>
<protein>
    <submittedName>
        <fullName evidence="1">Transcriptional regulator</fullName>
    </submittedName>
</protein>
<reference evidence="1 2" key="1">
    <citation type="submission" date="2018-06" db="EMBL/GenBank/DDBJ databases">
        <authorList>
            <consortium name="Pathogen Informatics"/>
            <person name="Doyle S."/>
        </authorList>
    </citation>
    <scope>NUCLEOTIDE SEQUENCE [LARGE SCALE GENOMIC DNA]</scope>
    <source>
        <strain evidence="1 2">NCTC7688</strain>
    </source>
</reference>
<gene>
    <name evidence="1" type="ORF">NCTC7688_00254</name>
</gene>
<dbReference type="EMBL" id="UHED01000001">
    <property type="protein sequence ID" value="SUM81760.1"/>
    <property type="molecule type" value="Genomic_DNA"/>
</dbReference>
<dbReference type="GO" id="GO:1901135">
    <property type="term" value="P:carbohydrate derivative metabolic process"/>
    <property type="evidence" value="ECO:0007669"/>
    <property type="project" value="InterPro"/>
</dbReference>
<evidence type="ECO:0000313" key="1">
    <source>
        <dbReference type="EMBL" id="SUM81760.1"/>
    </source>
</evidence>
<organism evidence="1 2">
    <name type="scientific">Staphylococcus saprophyticus</name>
    <dbReference type="NCBI Taxonomy" id="29385"/>
    <lineage>
        <taxon>Bacteria</taxon>
        <taxon>Bacillati</taxon>
        <taxon>Bacillota</taxon>
        <taxon>Bacilli</taxon>
        <taxon>Bacillales</taxon>
        <taxon>Staphylococcaceae</taxon>
        <taxon>Staphylococcus</taxon>
    </lineage>
</organism>
<evidence type="ECO:0000313" key="2">
    <source>
        <dbReference type="Proteomes" id="UP000254707"/>
    </source>
</evidence>
<dbReference type="AlphaFoldDB" id="A0A380HLE7"/>
<proteinExistence type="predicted"/>
<dbReference type="Proteomes" id="UP000254707">
    <property type="component" value="Unassembled WGS sequence"/>
</dbReference>
<accession>A0A380HLE7</accession>
<dbReference type="RefSeq" id="WP_228481254.1">
    <property type="nucleotide sequence ID" value="NZ_CAXOQR010000035.1"/>
</dbReference>
<dbReference type="SUPFAM" id="SSF53697">
    <property type="entry name" value="SIS domain"/>
    <property type="match status" value="1"/>
</dbReference>
<dbReference type="InterPro" id="IPR046348">
    <property type="entry name" value="SIS_dom_sf"/>
</dbReference>
<sequence>MISITGQNPTIIEIAKYLKARGIYTIAISSSINTELGQVCDQIFKISDDKLILSMEVLPIIISVQYVIDILFSILLTHKYDQNIETSLNVIKNPFA</sequence>
<dbReference type="Gene3D" id="3.40.50.10490">
    <property type="entry name" value="Glucose-6-phosphate isomerase like protein, domain 1"/>
    <property type="match status" value="1"/>
</dbReference>